<dbReference type="Gene3D" id="1.10.1380.10">
    <property type="entry name" value="Neutral endopeptidase , domain2"/>
    <property type="match status" value="2"/>
</dbReference>
<dbReference type="Pfam" id="PF01431">
    <property type="entry name" value="Peptidase_M13"/>
    <property type="match status" value="1"/>
</dbReference>
<name>A0ABD2PU66_9PLAT</name>
<accession>A0ABD2PU66</accession>
<dbReference type="Gene3D" id="3.40.390.10">
    <property type="entry name" value="Collagenase (Catalytic Domain)"/>
    <property type="match status" value="2"/>
</dbReference>
<dbReference type="PANTHER" id="PTHR11733:SF167">
    <property type="entry name" value="FI17812P1-RELATED"/>
    <property type="match status" value="1"/>
</dbReference>
<gene>
    <name evidence="3" type="ORF">Ciccas_010618</name>
</gene>
<dbReference type="EMBL" id="JBJKFK010002639">
    <property type="protein sequence ID" value="KAL3310809.1"/>
    <property type="molecule type" value="Genomic_DNA"/>
</dbReference>
<evidence type="ECO:0000313" key="4">
    <source>
        <dbReference type="Proteomes" id="UP001626550"/>
    </source>
</evidence>
<sequence length="438" mass="50712">KEISLSVCIESHCIEAAATSIRTYNASADPCEDFHKYACGKYELNQQMPEKLNEISPIPILQLKIRDEFLIPLLTKTEFDSVEECAELITKANENFYFKPYLNAKFAKWANLDAEREDLRKLTGNIKQEAREFFQGATWLDDPTREKAIEKLDRMEIDVAGPNDMENGHKLVLKFQKDKGLLFGDPKKSHYENMVKISTFDKRWDFLYLTIDEKEEYRRTMYDLTHNNYHTVNAYNSISENRIIISGGVSVPPFYFKPGVELFSYARLGAVIGHEIMHGFDSDGSAKNAEGQVFDWWTTETRQNYNKTQTCFKNQMYKFEYRGLKGDGILTIGENFSDNMGFHLAFKAFRRLVDSGKMNIRISGLMDLSWQQIFFTAYAQNWCFKVSDLDALEKKHKVDVHPLLIFRIYSVISNSKEFPEAFNCSVGSPMNPIEKCHL</sequence>
<dbReference type="PROSITE" id="PS51885">
    <property type="entry name" value="NEPRILYSIN"/>
    <property type="match status" value="1"/>
</dbReference>
<feature type="non-terminal residue" evidence="3">
    <location>
        <position position="1"/>
    </location>
</feature>
<dbReference type="Proteomes" id="UP001626550">
    <property type="component" value="Unassembled WGS sequence"/>
</dbReference>
<dbReference type="SUPFAM" id="SSF55486">
    <property type="entry name" value="Metalloproteases ('zincins'), catalytic domain"/>
    <property type="match status" value="2"/>
</dbReference>
<dbReference type="PRINTS" id="PR00786">
    <property type="entry name" value="NEPRILYSIN"/>
</dbReference>
<dbReference type="InterPro" id="IPR024079">
    <property type="entry name" value="MetalloPept_cat_dom_sf"/>
</dbReference>
<dbReference type="InterPro" id="IPR042089">
    <property type="entry name" value="Peptidase_M13_dom_2"/>
</dbReference>
<reference evidence="3 4" key="1">
    <citation type="submission" date="2024-11" db="EMBL/GenBank/DDBJ databases">
        <title>Adaptive evolution of stress response genes in parasites aligns with host niche diversity.</title>
        <authorList>
            <person name="Hahn C."/>
            <person name="Resl P."/>
        </authorList>
    </citation>
    <scope>NUCLEOTIDE SEQUENCE [LARGE SCALE GENOMIC DNA]</scope>
    <source>
        <strain evidence="3">EGGRZ-B1_66</strain>
        <tissue evidence="3">Body</tissue>
    </source>
</reference>
<comment type="similarity">
    <text evidence="1">Belongs to the peptidase M13 family.</text>
</comment>
<evidence type="ECO:0000313" key="3">
    <source>
        <dbReference type="EMBL" id="KAL3310809.1"/>
    </source>
</evidence>
<dbReference type="CDD" id="cd08662">
    <property type="entry name" value="M13"/>
    <property type="match status" value="1"/>
</dbReference>
<organism evidence="3 4">
    <name type="scientific">Cichlidogyrus casuarinus</name>
    <dbReference type="NCBI Taxonomy" id="1844966"/>
    <lineage>
        <taxon>Eukaryota</taxon>
        <taxon>Metazoa</taxon>
        <taxon>Spiralia</taxon>
        <taxon>Lophotrochozoa</taxon>
        <taxon>Platyhelminthes</taxon>
        <taxon>Monogenea</taxon>
        <taxon>Monopisthocotylea</taxon>
        <taxon>Dactylogyridea</taxon>
        <taxon>Ancyrocephalidae</taxon>
        <taxon>Cichlidogyrus</taxon>
    </lineage>
</organism>
<dbReference type="InterPro" id="IPR000718">
    <property type="entry name" value="Peptidase_M13"/>
</dbReference>
<dbReference type="AlphaFoldDB" id="A0ABD2PU66"/>
<dbReference type="InterPro" id="IPR018497">
    <property type="entry name" value="Peptidase_M13_C"/>
</dbReference>
<dbReference type="PANTHER" id="PTHR11733">
    <property type="entry name" value="ZINC METALLOPROTEASE FAMILY M13 NEPRILYSIN-RELATED"/>
    <property type="match status" value="1"/>
</dbReference>
<feature type="domain" description="Peptidase M13 C-terminal" evidence="2">
    <location>
        <begin position="233"/>
        <end position="438"/>
    </location>
</feature>
<evidence type="ECO:0000259" key="2">
    <source>
        <dbReference type="Pfam" id="PF01431"/>
    </source>
</evidence>
<comment type="caution">
    <text evidence="3">The sequence shown here is derived from an EMBL/GenBank/DDBJ whole genome shotgun (WGS) entry which is preliminary data.</text>
</comment>
<protein>
    <recommendedName>
        <fullName evidence="2">Peptidase M13 C-terminal domain-containing protein</fullName>
    </recommendedName>
</protein>
<keyword evidence="4" id="KW-1185">Reference proteome</keyword>
<proteinExistence type="inferred from homology"/>
<evidence type="ECO:0000256" key="1">
    <source>
        <dbReference type="ARBA" id="ARBA00007357"/>
    </source>
</evidence>